<organism evidence="2 3">
    <name type="scientific">Moritella yayanosii</name>
    <dbReference type="NCBI Taxonomy" id="69539"/>
    <lineage>
        <taxon>Bacteria</taxon>
        <taxon>Pseudomonadati</taxon>
        <taxon>Pseudomonadota</taxon>
        <taxon>Gammaproteobacteria</taxon>
        <taxon>Alteromonadales</taxon>
        <taxon>Moritellaceae</taxon>
        <taxon>Moritella</taxon>
    </lineage>
</organism>
<keyword evidence="3" id="KW-1185">Reference proteome</keyword>
<accession>A0A330LIF5</accession>
<evidence type="ECO:0000313" key="3">
    <source>
        <dbReference type="Proteomes" id="UP000250163"/>
    </source>
</evidence>
<reference evidence="3" key="1">
    <citation type="submission" date="2018-05" db="EMBL/GenBank/DDBJ databases">
        <authorList>
            <person name="Cea G.-C."/>
            <person name="William W."/>
        </authorList>
    </citation>
    <scope>NUCLEOTIDE SEQUENCE [LARGE SCALE GENOMIC DNA]</scope>
    <source>
        <strain evidence="3">DB21MT 5</strain>
    </source>
</reference>
<keyword evidence="1" id="KW-0472">Membrane</keyword>
<feature type="transmembrane region" description="Helical" evidence="1">
    <location>
        <begin position="46"/>
        <end position="66"/>
    </location>
</feature>
<evidence type="ECO:0000256" key="1">
    <source>
        <dbReference type="SAM" id="Phobius"/>
    </source>
</evidence>
<keyword evidence="1" id="KW-1133">Transmembrane helix</keyword>
<dbReference type="AlphaFoldDB" id="A0A330LIF5"/>
<dbReference type="KEGG" id="mya:MORIYA_0246"/>
<dbReference type="Proteomes" id="UP000250163">
    <property type="component" value="Chromosome MORIYA"/>
</dbReference>
<feature type="transmembrane region" description="Helical" evidence="1">
    <location>
        <begin position="78"/>
        <end position="96"/>
    </location>
</feature>
<keyword evidence="1" id="KW-0812">Transmembrane</keyword>
<sequence>MKVMSPVVWLMLTSPKVAVIPVTLLALLAIIPGAEKLTIVVDTGAISLLLICAVIVAICGVVICGEVELESLHALMNIPMKAIDNAVFFIFSVYLLCEARDDKEQ</sequence>
<proteinExistence type="predicted"/>
<protein>
    <submittedName>
        <fullName evidence="2">Uncharacterized protein</fullName>
    </submittedName>
</protein>
<evidence type="ECO:0000313" key="2">
    <source>
        <dbReference type="EMBL" id="SQD76724.1"/>
    </source>
</evidence>
<name>A0A330LIF5_9GAMM</name>
<dbReference type="EMBL" id="LS483250">
    <property type="protein sequence ID" value="SQD76724.1"/>
    <property type="molecule type" value="Genomic_DNA"/>
</dbReference>
<gene>
    <name evidence="2" type="ORF">MORIYA_0246</name>
</gene>